<dbReference type="AlphaFoldDB" id="A0AAV4B5F6"/>
<proteinExistence type="predicted"/>
<evidence type="ECO:0000256" key="5">
    <source>
        <dbReference type="ARBA" id="ARBA00022840"/>
    </source>
</evidence>
<dbReference type="InterPro" id="IPR003593">
    <property type="entry name" value="AAA+_ATPase"/>
</dbReference>
<evidence type="ECO:0000256" key="2">
    <source>
        <dbReference type="ARBA" id="ARBA00022448"/>
    </source>
</evidence>
<dbReference type="CDD" id="cd03244">
    <property type="entry name" value="ABCC_MRP_domain2"/>
    <property type="match status" value="1"/>
</dbReference>
<keyword evidence="6" id="KW-1133">Transmembrane helix</keyword>
<keyword evidence="7" id="KW-0472">Membrane</keyword>
<dbReference type="PROSITE" id="PS00211">
    <property type="entry name" value="ABC_TRANSPORTER_1"/>
    <property type="match status" value="1"/>
</dbReference>
<dbReference type="InterPro" id="IPR050173">
    <property type="entry name" value="ABC_transporter_C-like"/>
</dbReference>
<dbReference type="SMART" id="SM00382">
    <property type="entry name" value="AAA"/>
    <property type="match status" value="1"/>
</dbReference>
<sequence>MMKSIDCFLYDHFGSPWFVGIVGRTGAGKSSLTLALFRLLEASQGEILIDGIDISTIGLRDLRANITILPQEPVLISGSLRVNLDPHKQYLDQEIWTALGMSNLHAAVSTMPAGLESEVGENGLNLSAGQRQLLCLARALLRRSRVLVLDEPTSSVDIETDRHVQTTIQKCFRNCTTLTIAHRIDTILNCDRVMVLDAGQIVEFDTPSALLEDTSSRFCEMASSARVI</sequence>
<dbReference type="PROSITE" id="PS50893">
    <property type="entry name" value="ABC_TRANSPORTER_2"/>
    <property type="match status" value="1"/>
</dbReference>
<accession>A0AAV4B5F6</accession>
<keyword evidence="10" id="KW-1185">Reference proteome</keyword>
<comment type="caution">
    <text evidence="9">The sequence shown here is derived from an EMBL/GenBank/DDBJ whole genome shotgun (WGS) entry which is preliminary data.</text>
</comment>
<comment type="subcellular location">
    <subcellularLocation>
        <location evidence="1">Membrane</location>
        <topology evidence="1">Multi-pass membrane protein</topology>
    </subcellularLocation>
</comment>
<dbReference type="Gene3D" id="3.40.50.300">
    <property type="entry name" value="P-loop containing nucleotide triphosphate hydrolases"/>
    <property type="match status" value="1"/>
</dbReference>
<dbReference type="Proteomes" id="UP000735302">
    <property type="component" value="Unassembled WGS sequence"/>
</dbReference>
<evidence type="ECO:0000256" key="3">
    <source>
        <dbReference type="ARBA" id="ARBA00022692"/>
    </source>
</evidence>
<keyword evidence="2" id="KW-0813">Transport</keyword>
<dbReference type="GO" id="GO:0042626">
    <property type="term" value="F:ATPase-coupled transmembrane transporter activity"/>
    <property type="evidence" value="ECO:0007669"/>
    <property type="project" value="TreeGrafter"/>
</dbReference>
<evidence type="ECO:0000313" key="9">
    <source>
        <dbReference type="EMBL" id="GFO14041.1"/>
    </source>
</evidence>
<name>A0AAV4B5F6_9GAST</name>
<protein>
    <submittedName>
        <fullName evidence="9">Multidrug resistance-associated protein 1</fullName>
    </submittedName>
</protein>
<dbReference type="SUPFAM" id="SSF52540">
    <property type="entry name" value="P-loop containing nucleoside triphosphate hydrolases"/>
    <property type="match status" value="1"/>
</dbReference>
<evidence type="ECO:0000256" key="7">
    <source>
        <dbReference type="ARBA" id="ARBA00023136"/>
    </source>
</evidence>
<keyword evidence="5" id="KW-0067">ATP-binding</keyword>
<evidence type="ECO:0000313" key="10">
    <source>
        <dbReference type="Proteomes" id="UP000735302"/>
    </source>
</evidence>
<reference evidence="9 10" key="1">
    <citation type="journal article" date="2021" name="Elife">
        <title>Chloroplast acquisition without the gene transfer in kleptoplastic sea slugs, Plakobranchus ocellatus.</title>
        <authorList>
            <person name="Maeda T."/>
            <person name="Takahashi S."/>
            <person name="Yoshida T."/>
            <person name="Shimamura S."/>
            <person name="Takaki Y."/>
            <person name="Nagai Y."/>
            <person name="Toyoda A."/>
            <person name="Suzuki Y."/>
            <person name="Arimoto A."/>
            <person name="Ishii H."/>
            <person name="Satoh N."/>
            <person name="Nishiyama T."/>
            <person name="Hasebe M."/>
            <person name="Maruyama T."/>
            <person name="Minagawa J."/>
            <person name="Obokata J."/>
            <person name="Shigenobu S."/>
        </authorList>
    </citation>
    <scope>NUCLEOTIDE SEQUENCE [LARGE SCALE GENOMIC DNA]</scope>
</reference>
<evidence type="ECO:0000256" key="1">
    <source>
        <dbReference type="ARBA" id="ARBA00004141"/>
    </source>
</evidence>
<dbReference type="GO" id="GO:0005524">
    <property type="term" value="F:ATP binding"/>
    <property type="evidence" value="ECO:0007669"/>
    <property type="project" value="UniProtKB-KW"/>
</dbReference>
<dbReference type="Pfam" id="PF00005">
    <property type="entry name" value="ABC_tran"/>
    <property type="match status" value="1"/>
</dbReference>
<gene>
    <name evidence="9" type="ORF">PoB_004054600</name>
</gene>
<dbReference type="FunFam" id="3.40.50.300:FF:000163">
    <property type="entry name" value="Multidrug resistance-associated protein member 4"/>
    <property type="match status" value="1"/>
</dbReference>
<dbReference type="InterPro" id="IPR003439">
    <property type="entry name" value="ABC_transporter-like_ATP-bd"/>
</dbReference>
<dbReference type="GO" id="GO:0016020">
    <property type="term" value="C:membrane"/>
    <property type="evidence" value="ECO:0007669"/>
    <property type="project" value="UniProtKB-SubCell"/>
</dbReference>
<keyword evidence="3" id="KW-0812">Transmembrane</keyword>
<feature type="domain" description="ABC transporter" evidence="8">
    <location>
        <begin position="2"/>
        <end position="223"/>
    </location>
</feature>
<dbReference type="InterPro" id="IPR027417">
    <property type="entry name" value="P-loop_NTPase"/>
</dbReference>
<evidence type="ECO:0000256" key="6">
    <source>
        <dbReference type="ARBA" id="ARBA00022989"/>
    </source>
</evidence>
<keyword evidence="4" id="KW-0547">Nucleotide-binding</keyword>
<dbReference type="PANTHER" id="PTHR24223">
    <property type="entry name" value="ATP-BINDING CASSETTE SUB-FAMILY C"/>
    <property type="match status" value="1"/>
</dbReference>
<evidence type="ECO:0000259" key="8">
    <source>
        <dbReference type="PROSITE" id="PS50893"/>
    </source>
</evidence>
<dbReference type="InterPro" id="IPR017871">
    <property type="entry name" value="ABC_transporter-like_CS"/>
</dbReference>
<organism evidence="9 10">
    <name type="scientific">Plakobranchus ocellatus</name>
    <dbReference type="NCBI Taxonomy" id="259542"/>
    <lineage>
        <taxon>Eukaryota</taxon>
        <taxon>Metazoa</taxon>
        <taxon>Spiralia</taxon>
        <taxon>Lophotrochozoa</taxon>
        <taxon>Mollusca</taxon>
        <taxon>Gastropoda</taxon>
        <taxon>Heterobranchia</taxon>
        <taxon>Euthyneura</taxon>
        <taxon>Panpulmonata</taxon>
        <taxon>Sacoglossa</taxon>
        <taxon>Placobranchoidea</taxon>
        <taxon>Plakobranchidae</taxon>
        <taxon>Plakobranchus</taxon>
    </lineage>
</organism>
<evidence type="ECO:0000256" key="4">
    <source>
        <dbReference type="ARBA" id="ARBA00022741"/>
    </source>
</evidence>
<dbReference type="GO" id="GO:0016887">
    <property type="term" value="F:ATP hydrolysis activity"/>
    <property type="evidence" value="ECO:0007669"/>
    <property type="project" value="InterPro"/>
</dbReference>
<dbReference type="EMBL" id="BLXT01004521">
    <property type="protein sequence ID" value="GFO14041.1"/>
    <property type="molecule type" value="Genomic_DNA"/>
</dbReference>